<keyword evidence="2" id="KW-1185">Reference proteome</keyword>
<reference evidence="1 2" key="1">
    <citation type="submission" date="2018-07" db="EMBL/GenBank/DDBJ databases">
        <title>Arthrobacter sp. nov., isolated from raw cow's milk with high bacterial count.</title>
        <authorList>
            <person name="Hahne J."/>
            <person name="Isele D."/>
            <person name="Lipski A."/>
        </authorList>
    </citation>
    <scope>NUCLEOTIDE SEQUENCE [LARGE SCALE GENOMIC DNA]</scope>
    <source>
        <strain evidence="1 2">JZ R-183</strain>
    </source>
</reference>
<proteinExistence type="predicted"/>
<organism evidence="1 2">
    <name type="scientific">Galactobacter caseinivorans</name>
    <dbReference type="NCBI Taxonomy" id="2676123"/>
    <lineage>
        <taxon>Bacteria</taxon>
        <taxon>Bacillati</taxon>
        <taxon>Actinomycetota</taxon>
        <taxon>Actinomycetes</taxon>
        <taxon>Micrococcales</taxon>
        <taxon>Micrococcaceae</taxon>
        <taxon>Galactobacter</taxon>
    </lineage>
</organism>
<dbReference type="AlphaFoldDB" id="A0A496PJY3"/>
<gene>
    <name evidence="1" type="ORF">DWQ67_06575</name>
</gene>
<evidence type="ECO:0000313" key="2">
    <source>
        <dbReference type="Proteomes" id="UP000273119"/>
    </source>
</evidence>
<dbReference type="PROSITE" id="PS51257">
    <property type="entry name" value="PROKAR_LIPOPROTEIN"/>
    <property type="match status" value="1"/>
</dbReference>
<dbReference type="EMBL" id="QQXL01000003">
    <property type="protein sequence ID" value="RKW70758.1"/>
    <property type="molecule type" value="Genomic_DNA"/>
</dbReference>
<sequence length="202" mass="23359">MQDVRTGLWWLLLDPSIDLHTVGWQAISLAACVSRTPLYRRWSDPAEAFVDAYLWHAGTSEEHLDIEDPWRSARLSLLSVGRRWNQENMLFAATRLLPLMHRSPYARAAWEQRVNAPVAQDIRRCFVLSRTRAEFPHPERAAEAANALAALPFRWLSHLTARLASERWARPRGLDPAHEIKDYAEFIDREVAQARRREVGDD</sequence>
<evidence type="ECO:0000313" key="1">
    <source>
        <dbReference type="EMBL" id="RKW70758.1"/>
    </source>
</evidence>
<dbReference type="Gene3D" id="1.10.357.10">
    <property type="entry name" value="Tetracycline Repressor, domain 2"/>
    <property type="match status" value="1"/>
</dbReference>
<name>A0A496PJY3_9MICC</name>
<dbReference type="Proteomes" id="UP000273119">
    <property type="component" value="Unassembled WGS sequence"/>
</dbReference>
<dbReference type="RefSeq" id="WP_121484784.1">
    <property type="nucleotide sequence ID" value="NZ_QQXL01000003.1"/>
</dbReference>
<protein>
    <submittedName>
        <fullName evidence="1">Uncharacterized protein</fullName>
    </submittedName>
</protein>
<accession>A0A496PJY3</accession>
<comment type="caution">
    <text evidence="1">The sequence shown here is derived from an EMBL/GenBank/DDBJ whole genome shotgun (WGS) entry which is preliminary data.</text>
</comment>